<dbReference type="InterPro" id="IPR005569">
    <property type="entry name" value="Arc_DNA-bd_dom"/>
</dbReference>
<dbReference type="InterPro" id="IPR010985">
    <property type="entry name" value="Ribbon_hlx_hlx"/>
</dbReference>
<feature type="domain" description="Arc-like DNA binding" evidence="1">
    <location>
        <begin position="2"/>
        <end position="38"/>
    </location>
</feature>
<dbReference type="Pfam" id="PF03869">
    <property type="entry name" value="Arc"/>
    <property type="match status" value="1"/>
</dbReference>
<dbReference type="HOGENOM" id="CLU_3197216_0_0_4"/>
<accession>A4JML1</accession>
<organism evidence="2 3">
    <name type="scientific">Burkholderia vietnamiensis (strain G4 / LMG 22486)</name>
    <name type="common">Burkholderia cepacia (strain R1808)</name>
    <dbReference type="NCBI Taxonomy" id="269482"/>
    <lineage>
        <taxon>Bacteria</taxon>
        <taxon>Pseudomonadati</taxon>
        <taxon>Pseudomonadota</taxon>
        <taxon>Betaproteobacteria</taxon>
        <taxon>Burkholderiales</taxon>
        <taxon>Burkholderiaceae</taxon>
        <taxon>Burkholderia</taxon>
        <taxon>Burkholderia cepacia complex</taxon>
    </lineage>
</organism>
<protein>
    <submittedName>
        <fullName evidence="2">Arc domain protein DNA binding domain protein</fullName>
    </submittedName>
</protein>
<dbReference type="Gene3D" id="1.10.1220.10">
    <property type="entry name" value="Met repressor-like"/>
    <property type="match status" value="1"/>
</dbReference>
<dbReference type="GO" id="GO:0006355">
    <property type="term" value="P:regulation of DNA-templated transcription"/>
    <property type="evidence" value="ECO:0007669"/>
    <property type="project" value="InterPro"/>
</dbReference>
<reference evidence="3" key="1">
    <citation type="submission" date="2007-03" db="EMBL/GenBank/DDBJ databases">
        <title>Complete sequence of chromosome 2 of Burkholderia vietnamiensis G4.</title>
        <authorList>
            <consortium name="US DOE Joint Genome Institute"/>
            <person name="Copeland A."/>
            <person name="Lucas S."/>
            <person name="Lapidus A."/>
            <person name="Barry K."/>
            <person name="Detter J.C."/>
            <person name="Glavina del Rio T."/>
            <person name="Hammon N."/>
            <person name="Israni S."/>
            <person name="Dalin E."/>
            <person name="Tice H."/>
            <person name="Pitluck S."/>
            <person name="Chain P."/>
            <person name="Malfatti S."/>
            <person name="Shin M."/>
            <person name="Vergez L."/>
            <person name="Schmutz J."/>
            <person name="Larimer F."/>
            <person name="Land M."/>
            <person name="Hauser L."/>
            <person name="Kyrpides N."/>
            <person name="Tiedje J."/>
            <person name="Richardson P."/>
        </authorList>
    </citation>
    <scope>NUCLEOTIDE SEQUENCE [LARGE SCALE GENOMIC DNA]</scope>
    <source>
        <strain evidence="3">G4 / LMG 22486</strain>
    </source>
</reference>
<dbReference type="AlphaFoldDB" id="A4JML1"/>
<dbReference type="Proteomes" id="UP000002287">
    <property type="component" value="Chromosome 2"/>
</dbReference>
<dbReference type="GO" id="GO:0003677">
    <property type="term" value="F:DNA binding"/>
    <property type="evidence" value="ECO:0007669"/>
    <property type="project" value="InterPro"/>
</dbReference>
<dbReference type="KEGG" id="bvi:Bcep1808_4551"/>
<dbReference type="InterPro" id="IPR013321">
    <property type="entry name" value="Arc_rbn_hlx_hlx"/>
</dbReference>
<dbReference type="SUPFAM" id="SSF47598">
    <property type="entry name" value="Ribbon-helix-helix"/>
    <property type="match status" value="1"/>
</dbReference>
<proteinExistence type="predicted"/>
<name>A4JML1_BURVG</name>
<evidence type="ECO:0000313" key="2">
    <source>
        <dbReference type="EMBL" id="ABO57514.1"/>
    </source>
</evidence>
<evidence type="ECO:0000259" key="1">
    <source>
        <dbReference type="Pfam" id="PF03869"/>
    </source>
</evidence>
<gene>
    <name evidence="2" type="ordered locus">Bcep1808_4551</name>
</gene>
<dbReference type="EMBL" id="CP000615">
    <property type="protein sequence ID" value="ABO57514.1"/>
    <property type="molecule type" value="Genomic_DNA"/>
</dbReference>
<sequence>MLRLEDGMRDQLKIIAAQNRRSMNAEINARLAASLEAEKGKAPNA</sequence>
<evidence type="ECO:0000313" key="3">
    <source>
        <dbReference type="Proteomes" id="UP000002287"/>
    </source>
</evidence>